<keyword evidence="1" id="KW-0812">Transmembrane</keyword>
<name>A0ABP9FG19_9SPHI</name>
<protein>
    <recommendedName>
        <fullName evidence="4">Dolichyl-phosphate-mannose-protein mannosyltransferase</fullName>
    </recommendedName>
</protein>
<feature type="transmembrane region" description="Helical" evidence="1">
    <location>
        <begin position="368"/>
        <end position="385"/>
    </location>
</feature>
<dbReference type="Proteomes" id="UP001501436">
    <property type="component" value="Unassembled WGS sequence"/>
</dbReference>
<feature type="transmembrane region" description="Helical" evidence="1">
    <location>
        <begin position="224"/>
        <end position="244"/>
    </location>
</feature>
<evidence type="ECO:0008006" key="4">
    <source>
        <dbReference type="Google" id="ProtNLM"/>
    </source>
</evidence>
<dbReference type="RefSeq" id="WP_345328810.1">
    <property type="nucleotide sequence ID" value="NZ_BAABJI010000001.1"/>
</dbReference>
<comment type="caution">
    <text evidence="2">The sequence shown here is derived from an EMBL/GenBank/DDBJ whole genome shotgun (WGS) entry which is preliminary data.</text>
</comment>
<gene>
    <name evidence="2" type="ORF">GCM10023313_00770</name>
</gene>
<feature type="transmembrane region" description="Helical" evidence="1">
    <location>
        <begin position="287"/>
        <end position="306"/>
    </location>
</feature>
<reference evidence="3" key="1">
    <citation type="journal article" date="2019" name="Int. J. Syst. Evol. Microbiol.">
        <title>The Global Catalogue of Microorganisms (GCM) 10K type strain sequencing project: providing services to taxonomists for standard genome sequencing and annotation.</title>
        <authorList>
            <consortium name="The Broad Institute Genomics Platform"/>
            <consortium name="The Broad Institute Genome Sequencing Center for Infectious Disease"/>
            <person name="Wu L."/>
            <person name="Ma J."/>
        </authorList>
    </citation>
    <scope>NUCLEOTIDE SEQUENCE [LARGE SCALE GENOMIC DNA]</scope>
    <source>
        <strain evidence="3">JCM 18283</strain>
    </source>
</reference>
<feature type="transmembrane region" description="Helical" evidence="1">
    <location>
        <begin position="75"/>
        <end position="96"/>
    </location>
</feature>
<keyword evidence="1" id="KW-1133">Transmembrane helix</keyword>
<evidence type="ECO:0000313" key="3">
    <source>
        <dbReference type="Proteomes" id="UP001501436"/>
    </source>
</evidence>
<keyword evidence="3" id="KW-1185">Reference proteome</keyword>
<sequence length="517" mass="59685">MIKRSTLLLLITVLLGAYYLVLGVYFNKLGYYNAEALFYIEKSKIVFEGLGNRLKVMGLTAPIIPFYSTFIFTSINYLLAPVIASAIGTAILFYLISATLLKTVKDNFYLVLLVVLFLFHPGMLYTATAGKGIYLVLTFFYLFFLNILKFYRSNTTYHVSLASMCLVTLTFCDYRFIWLTLFFIPLVLSITLKSLNLGEKESIFRLFLSFNNPSLRRKLISKTFALYIIIFILPIASIVCYKLLNLTHANDLNYFIESPYATWNVLVDKINFDEITSSNTYKIPDSAVLLSLKMIMYSPLILLALYMYRQNTYQALTLLTPFAFIEFLRLKYDKIYIAHEFYLIFLVLALLCIIFRLESFKDKKMLKILMGAGMAIQIFTGFYFLNRSPIADEQNFMAMLSKPTENSDQEQNQDIANYINALPDNTLIMTDDAIAYPIVAFVNNIQKLVMPYQDKFLTAIETPRGYVSYILVASTSNRAKGYTQLNNTYFNFMRSNDPGMLVQKVYETPDWELYRIK</sequence>
<proteinExistence type="predicted"/>
<keyword evidence="1" id="KW-0472">Membrane</keyword>
<accession>A0ABP9FG19</accession>
<feature type="transmembrane region" description="Helical" evidence="1">
    <location>
        <begin position="336"/>
        <end position="356"/>
    </location>
</feature>
<feature type="transmembrane region" description="Helical" evidence="1">
    <location>
        <begin position="155"/>
        <end position="171"/>
    </location>
</feature>
<feature type="transmembrane region" description="Helical" evidence="1">
    <location>
        <begin position="132"/>
        <end position="148"/>
    </location>
</feature>
<feature type="transmembrane region" description="Helical" evidence="1">
    <location>
        <begin position="108"/>
        <end position="126"/>
    </location>
</feature>
<dbReference type="EMBL" id="BAABJI010000001">
    <property type="protein sequence ID" value="GAA4902164.1"/>
    <property type="molecule type" value="Genomic_DNA"/>
</dbReference>
<evidence type="ECO:0000313" key="2">
    <source>
        <dbReference type="EMBL" id="GAA4902164.1"/>
    </source>
</evidence>
<organism evidence="2 3">
    <name type="scientific">Mucilaginibacter defluvii</name>
    <dbReference type="NCBI Taxonomy" id="1196019"/>
    <lineage>
        <taxon>Bacteria</taxon>
        <taxon>Pseudomonadati</taxon>
        <taxon>Bacteroidota</taxon>
        <taxon>Sphingobacteriia</taxon>
        <taxon>Sphingobacteriales</taxon>
        <taxon>Sphingobacteriaceae</taxon>
        <taxon>Mucilaginibacter</taxon>
    </lineage>
</organism>
<evidence type="ECO:0000256" key="1">
    <source>
        <dbReference type="SAM" id="Phobius"/>
    </source>
</evidence>
<feature type="transmembrane region" description="Helical" evidence="1">
    <location>
        <begin position="7"/>
        <end position="26"/>
    </location>
</feature>